<sequence>MLANIWYIGISYFLIYFCVYTSHNYVTKIIAPAADLDDAQVSILDMLVLVKFFSAFIWGNIADRTRKYRIIISSGLIGFAAFLSLFQFARGTYFAAIRINKWTIIYKLTSNIMLSSVFSMIDVLAIEYLENIGHFKRWYGRIKIFSTLGHASAHLSVWFVKEKLGYGPGQSIIWTLFIALVGGPFIYFSMENIEKSRKKKEKSVMSFSEKCKKNFKYAKEVFTIELLLLVITITLQGIPRQSLTTYLAAVLSKKSSGGVYLKFAIRCIPEAFMLYLTPYIEERIGIYWMWIVGILFGILRPISYGLVNLDKLSHMNHEIVSYSLEISKGVFSALFGYAGSKIAKEIFTDNTRSIAQGIFLGCYSGLAPFLSGLIGYIILRGNFNYFKKDDLIKGVFLFTGVLAAMGLIPAMFFILRRLSSKSKAIKNNLTCDRTKQIIKSEVNDIEV</sequence>
<feature type="transmembrane region" description="Helical" evidence="6">
    <location>
        <begin position="287"/>
        <end position="307"/>
    </location>
</feature>
<feature type="transmembrane region" description="Helical" evidence="6">
    <location>
        <begin position="358"/>
        <end position="379"/>
    </location>
</feature>
<dbReference type="InterPro" id="IPR051717">
    <property type="entry name" value="MFS_MFSD6"/>
</dbReference>
<dbReference type="HOGENOM" id="CLU_612525_0_0_1"/>
<organism evidence="8 9">
    <name type="scientific">Edhazardia aedis (strain USNM 41457)</name>
    <name type="common">Microsporidian parasite</name>
    <dbReference type="NCBI Taxonomy" id="1003232"/>
    <lineage>
        <taxon>Eukaryota</taxon>
        <taxon>Fungi</taxon>
        <taxon>Fungi incertae sedis</taxon>
        <taxon>Microsporidia</taxon>
        <taxon>Edhazardia</taxon>
    </lineage>
</organism>
<dbReference type="Proteomes" id="UP000003163">
    <property type="component" value="Unassembled WGS sequence"/>
</dbReference>
<evidence type="ECO:0000256" key="1">
    <source>
        <dbReference type="ARBA" id="ARBA00004141"/>
    </source>
</evidence>
<dbReference type="SUPFAM" id="SSF103473">
    <property type="entry name" value="MFS general substrate transporter"/>
    <property type="match status" value="1"/>
</dbReference>
<dbReference type="PANTHER" id="PTHR16172:SF41">
    <property type="entry name" value="MAJOR FACILITATOR SUPERFAMILY DOMAIN-CONTAINING PROTEIN 6-LIKE"/>
    <property type="match status" value="1"/>
</dbReference>
<evidence type="ECO:0000256" key="6">
    <source>
        <dbReference type="SAM" id="Phobius"/>
    </source>
</evidence>
<dbReference type="InterPro" id="IPR024989">
    <property type="entry name" value="MFS_assoc_dom"/>
</dbReference>
<name>J9D8N6_EDHAE</name>
<dbReference type="EMBL" id="AFBI03000028">
    <property type="protein sequence ID" value="EJW03879.1"/>
    <property type="molecule type" value="Genomic_DNA"/>
</dbReference>
<dbReference type="Pfam" id="PF12832">
    <property type="entry name" value="MFS_1_like"/>
    <property type="match status" value="1"/>
</dbReference>
<reference evidence="8 9" key="1">
    <citation type="submission" date="2011-08" db="EMBL/GenBank/DDBJ databases">
        <authorList>
            <person name="Liu Z.J."/>
            <person name="Shi F.L."/>
            <person name="Lu J.Q."/>
            <person name="Li M."/>
            <person name="Wang Z.L."/>
        </authorList>
    </citation>
    <scope>NUCLEOTIDE SEQUENCE [LARGE SCALE GENOMIC DNA]</scope>
    <source>
        <strain evidence="8 9">USNM 41457</strain>
    </source>
</reference>
<evidence type="ECO:0000256" key="4">
    <source>
        <dbReference type="ARBA" id="ARBA00022989"/>
    </source>
</evidence>
<dbReference type="OrthoDB" id="2192003at2759"/>
<keyword evidence="5 6" id="KW-0472">Membrane</keyword>
<feature type="transmembrane region" description="Helical" evidence="6">
    <location>
        <begin position="141"/>
        <end position="160"/>
    </location>
</feature>
<evidence type="ECO:0000256" key="2">
    <source>
        <dbReference type="ARBA" id="ARBA00005241"/>
    </source>
</evidence>
<dbReference type="InParanoid" id="J9D8N6"/>
<protein>
    <recommendedName>
        <fullName evidence="7">Major facilitator superfamily associated domain-containing protein</fullName>
    </recommendedName>
</protein>
<dbReference type="GO" id="GO:0016020">
    <property type="term" value="C:membrane"/>
    <property type="evidence" value="ECO:0007669"/>
    <property type="project" value="UniProtKB-SubCell"/>
</dbReference>
<comment type="similarity">
    <text evidence="2">Belongs to the major facilitator superfamily. MFSD6 family.</text>
</comment>
<feature type="transmembrane region" description="Helical" evidence="6">
    <location>
        <begin position="221"/>
        <end position="239"/>
    </location>
</feature>
<keyword evidence="4 6" id="KW-1133">Transmembrane helix</keyword>
<feature type="transmembrane region" description="Helical" evidence="6">
    <location>
        <begin position="43"/>
        <end position="61"/>
    </location>
</feature>
<keyword evidence="3 6" id="KW-0812">Transmembrane</keyword>
<accession>J9D8N6</accession>
<dbReference type="AlphaFoldDB" id="J9D8N6"/>
<feature type="transmembrane region" description="Helical" evidence="6">
    <location>
        <begin position="172"/>
        <end position="190"/>
    </location>
</feature>
<dbReference type="VEuPathDB" id="MicrosporidiaDB:EDEG_01832"/>
<feature type="transmembrane region" description="Helical" evidence="6">
    <location>
        <begin position="68"/>
        <end position="88"/>
    </location>
</feature>
<evidence type="ECO:0000313" key="8">
    <source>
        <dbReference type="EMBL" id="EJW03879.1"/>
    </source>
</evidence>
<keyword evidence="9" id="KW-1185">Reference proteome</keyword>
<evidence type="ECO:0000256" key="5">
    <source>
        <dbReference type="ARBA" id="ARBA00023136"/>
    </source>
</evidence>
<feature type="transmembrane region" description="Helical" evidence="6">
    <location>
        <begin position="108"/>
        <end position="129"/>
    </location>
</feature>
<feature type="domain" description="Major facilitator superfamily associated" evidence="7">
    <location>
        <begin position="6"/>
        <end position="378"/>
    </location>
</feature>
<evidence type="ECO:0000259" key="7">
    <source>
        <dbReference type="Pfam" id="PF12832"/>
    </source>
</evidence>
<feature type="transmembrane region" description="Helical" evidence="6">
    <location>
        <begin position="391"/>
        <end position="415"/>
    </location>
</feature>
<feature type="transmembrane region" description="Helical" evidence="6">
    <location>
        <begin position="5"/>
        <end position="23"/>
    </location>
</feature>
<reference evidence="9" key="2">
    <citation type="submission" date="2015-07" db="EMBL/GenBank/DDBJ databases">
        <title>Contrasting host-pathogen interactions and genome evolution in two generalist and specialist microsporidian pathogens of mosquitoes.</title>
        <authorList>
            <consortium name="The Broad Institute Genomics Platform"/>
            <consortium name="The Broad Institute Genome Sequencing Center for Infectious Disease"/>
            <person name="Cuomo C.A."/>
            <person name="Sanscrainte N.D."/>
            <person name="Goldberg J.M."/>
            <person name="Heiman D."/>
            <person name="Young S."/>
            <person name="Zeng Q."/>
            <person name="Becnel J.J."/>
            <person name="Birren B.W."/>
        </authorList>
    </citation>
    <scope>NUCLEOTIDE SEQUENCE [LARGE SCALE GENOMIC DNA]</scope>
    <source>
        <strain evidence="9">USNM 41457</strain>
    </source>
</reference>
<proteinExistence type="inferred from homology"/>
<dbReference type="PANTHER" id="PTHR16172">
    <property type="entry name" value="MAJOR FACILITATOR SUPERFAMILY DOMAIN-CONTAINING PROTEIN 6-LIKE"/>
    <property type="match status" value="1"/>
</dbReference>
<dbReference type="OMA" id="IVIYSSH"/>
<comment type="subcellular location">
    <subcellularLocation>
        <location evidence="1">Membrane</location>
        <topology evidence="1">Multi-pass membrane protein</topology>
    </subcellularLocation>
</comment>
<evidence type="ECO:0000313" key="9">
    <source>
        <dbReference type="Proteomes" id="UP000003163"/>
    </source>
</evidence>
<gene>
    <name evidence="8" type="ORF">EDEG_01832</name>
</gene>
<evidence type="ECO:0000256" key="3">
    <source>
        <dbReference type="ARBA" id="ARBA00022692"/>
    </source>
</evidence>
<dbReference type="InterPro" id="IPR036259">
    <property type="entry name" value="MFS_trans_sf"/>
</dbReference>
<comment type="caution">
    <text evidence="8">The sequence shown here is derived from an EMBL/GenBank/DDBJ whole genome shotgun (WGS) entry which is preliminary data.</text>
</comment>
<dbReference type="Gene3D" id="1.20.1250.20">
    <property type="entry name" value="MFS general substrate transporter like domains"/>
    <property type="match status" value="2"/>
</dbReference>